<keyword evidence="2" id="KW-1185">Reference proteome</keyword>
<dbReference type="AlphaFoldDB" id="A0A518ETW2"/>
<sequence>MKWTLLALTGAGALGAGYLGLGAMRPSCDGGSCETPEVRAAHRLVPALVAGSSKAPEGVYLEARDATVWGGACHISSEAVSGGRRAALGWSFTGGSHDGVDLAGTQVVAVLEGSCNLQGGEVFATGEKAEVSSQIWVDAPSELVRNAALAFVTQIADLGSILDVHLAEVTVDYENDQFVMGVEDSLSVKGEALPDRSCCTMPESRWYEPLAEVDESVVGNPRECRFEGVAGSLGRWSFEGENSVFVASIASE</sequence>
<dbReference type="RefSeq" id="WP_145198643.1">
    <property type="nucleotide sequence ID" value="NZ_CP036434.1"/>
</dbReference>
<dbReference type="EMBL" id="CP036434">
    <property type="protein sequence ID" value="QDV07531.1"/>
    <property type="molecule type" value="Genomic_DNA"/>
</dbReference>
<organism evidence="1 2">
    <name type="scientific">Saltatorellus ferox</name>
    <dbReference type="NCBI Taxonomy" id="2528018"/>
    <lineage>
        <taxon>Bacteria</taxon>
        <taxon>Pseudomonadati</taxon>
        <taxon>Planctomycetota</taxon>
        <taxon>Planctomycetia</taxon>
        <taxon>Planctomycetia incertae sedis</taxon>
        <taxon>Saltatorellus</taxon>
    </lineage>
</organism>
<protein>
    <submittedName>
        <fullName evidence="1">Uncharacterized protein</fullName>
    </submittedName>
</protein>
<dbReference type="OrthoDB" id="270217at2"/>
<accession>A0A518ETW2</accession>
<proteinExistence type="predicted"/>
<name>A0A518ETW2_9BACT</name>
<gene>
    <name evidence="1" type="ORF">Poly30_30570</name>
</gene>
<evidence type="ECO:0000313" key="2">
    <source>
        <dbReference type="Proteomes" id="UP000320390"/>
    </source>
</evidence>
<dbReference type="Proteomes" id="UP000320390">
    <property type="component" value="Chromosome"/>
</dbReference>
<evidence type="ECO:0000313" key="1">
    <source>
        <dbReference type="EMBL" id="QDV07531.1"/>
    </source>
</evidence>
<reference evidence="1 2" key="1">
    <citation type="submission" date="2019-02" db="EMBL/GenBank/DDBJ databases">
        <title>Deep-cultivation of Planctomycetes and their phenomic and genomic characterization uncovers novel biology.</title>
        <authorList>
            <person name="Wiegand S."/>
            <person name="Jogler M."/>
            <person name="Boedeker C."/>
            <person name="Pinto D."/>
            <person name="Vollmers J."/>
            <person name="Rivas-Marin E."/>
            <person name="Kohn T."/>
            <person name="Peeters S.H."/>
            <person name="Heuer A."/>
            <person name="Rast P."/>
            <person name="Oberbeckmann S."/>
            <person name="Bunk B."/>
            <person name="Jeske O."/>
            <person name="Meyerdierks A."/>
            <person name="Storesund J.E."/>
            <person name="Kallscheuer N."/>
            <person name="Luecker S."/>
            <person name="Lage O.M."/>
            <person name="Pohl T."/>
            <person name="Merkel B.J."/>
            <person name="Hornburger P."/>
            <person name="Mueller R.-W."/>
            <person name="Bruemmer F."/>
            <person name="Labrenz M."/>
            <person name="Spormann A.M."/>
            <person name="Op den Camp H."/>
            <person name="Overmann J."/>
            <person name="Amann R."/>
            <person name="Jetten M.S.M."/>
            <person name="Mascher T."/>
            <person name="Medema M.H."/>
            <person name="Devos D.P."/>
            <person name="Kaster A.-K."/>
            <person name="Ovreas L."/>
            <person name="Rohde M."/>
            <person name="Galperin M.Y."/>
            <person name="Jogler C."/>
        </authorList>
    </citation>
    <scope>NUCLEOTIDE SEQUENCE [LARGE SCALE GENOMIC DNA]</scope>
    <source>
        <strain evidence="1 2">Poly30</strain>
    </source>
</reference>